<keyword evidence="3" id="KW-0813">Transport</keyword>
<evidence type="ECO:0000256" key="2">
    <source>
        <dbReference type="ARBA" id="ARBA00005658"/>
    </source>
</evidence>
<feature type="transmembrane region" description="Helical" evidence="8">
    <location>
        <begin position="12"/>
        <end position="31"/>
    </location>
</feature>
<proteinExistence type="inferred from homology"/>
<dbReference type="InterPro" id="IPR000060">
    <property type="entry name" value="BCCT_transptr"/>
</dbReference>
<comment type="similarity">
    <text evidence="2">Belongs to the BCCT transporter (TC 2.A.15) family.</text>
</comment>
<keyword evidence="4" id="KW-1003">Cell membrane</keyword>
<name>A0A212L4E0_9BACT</name>
<evidence type="ECO:0000313" key="9">
    <source>
        <dbReference type="EMBL" id="SCM72410.1"/>
    </source>
</evidence>
<feature type="transmembrane region" description="Helical" evidence="8">
    <location>
        <begin position="92"/>
        <end position="111"/>
    </location>
</feature>
<reference evidence="9" key="1">
    <citation type="submission" date="2016-08" db="EMBL/GenBank/DDBJ databases">
        <authorList>
            <person name="Seilhamer J.J."/>
        </authorList>
    </citation>
    <scope>NUCLEOTIDE SEQUENCE</scope>
    <source>
        <strain evidence="9">86-1</strain>
    </source>
</reference>
<feature type="transmembrane region" description="Helical" evidence="8">
    <location>
        <begin position="51"/>
        <end position="71"/>
    </location>
</feature>
<evidence type="ECO:0000256" key="8">
    <source>
        <dbReference type="SAM" id="Phobius"/>
    </source>
</evidence>
<dbReference type="PANTHER" id="PTHR30047">
    <property type="entry name" value="HIGH-AFFINITY CHOLINE TRANSPORT PROTEIN-RELATED"/>
    <property type="match status" value="1"/>
</dbReference>
<sequence length="506" mass="55078">MSNTPEVQTSKFVYYVSLIFVLCVVGIGLMLPVQFGGFTGSVFTFLTKYMGWWYMLAVNFFVIFCIVLAFSRFGSLKMGKPDEKPEFSTMSWFAMLFGAGHGVGMVFYGVAEPLINYIVRPFGATDSAQAAEDALRASIIHWGLHPWAVYAVIAMCLAYFQFRKGAPGLFSSLFLPILGKDAARTPIGRIIDVAAVFATIAGVATSVGLAVMQVNSGLHFLFKLPENITVQLSLIVILGFFYTFCTATGLDKGIKLLANSNLTLCIVLSVGLLLLGPTLPIIETSMAVIGNYLSHFITDSFRVAPYGGSYRSWLDDWTLYYWAWWIAWGPFVGSFVARISRGRTIREFVAGVLIVPTLGGVVWFSIFGGTALHIQVTGIADIAQTVKDNIGVGVYLMYDYVPLGSIMSVLMMALLIIFVVTSASSSTYVLAMYTSDGMLNPPKSRMAVWGTLQAGLAFVLLLTGGIKALQTSSITAAAPFSIITVVACWCLWTALNKDFPKGVEVR</sequence>
<feature type="transmembrane region" description="Helical" evidence="8">
    <location>
        <begin position="262"/>
        <end position="282"/>
    </location>
</feature>
<organism evidence="9">
    <name type="scientific">uncultured Desulfovibrio sp</name>
    <dbReference type="NCBI Taxonomy" id="167968"/>
    <lineage>
        <taxon>Bacteria</taxon>
        <taxon>Pseudomonadati</taxon>
        <taxon>Thermodesulfobacteriota</taxon>
        <taxon>Desulfovibrionia</taxon>
        <taxon>Desulfovibrionales</taxon>
        <taxon>Desulfovibrionaceae</taxon>
        <taxon>Desulfovibrio</taxon>
        <taxon>environmental samples</taxon>
    </lineage>
</organism>
<dbReference type="GO" id="GO:0022857">
    <property type="term" value="F:transmembrane transporter activity"/>
    <property type="evidence" value="ECO:0007669"/>
    <property type="project" value="InterPro"/>
</dbReference>
<feature type="transmembrane region" description="Helical" evidence="8">
    <location>
        <begin position="348"/>
        <end position="366"/>
    </location>
</feature>
<protein>
    <submittedName>
        <fullName evidence="9">Glycine betaine transporter BetL</fullName>
    </submittedName>
</protein>
<evidence type="ECO:0000256" key="1">
    <source>
        <dbReference type="ARBA" id="ARBA00004651"/>
    </source>
</evidence>
<dbReference type="PANTHER" id="PTHR30047:SF7">
    <property type="entry name" value="HIGH-AFFINITY CHOLINE TRANSPORT PROTEIN"/>
    <property type="match status" value="1"/>
</dbReference>
<feature type="transmembrane region" description="Helical" evidence="8">
    <location>
        <begin position="472"/>
        <end position="492"/>
    </location>
</feature>
<evidence type="ECO:0000256" key="7">
    <source>
        <dbReference type="ARBA" id="ARBA00023136"/>
    </source>
</evidence>
<evidence type="ECO:0000256" key="3">
    <source>
        <dbReference type="ARBA" id="ARBA00022448"/>
    </source>
</evidence>
<dbReference type="EMBL" id="FMJC01000002">
    <property type="protein sequence ID" value="SCM72410.1"/>
    <property type="molecule type" value="Genomic_DNA"/>
</dbReference>
<dbReference type="NCBIfam" id="TIGR00842">
    <property type="entry name" value="bcct"/>
    <property type="match status" value="1"/>
</dbReference>
<feature type="transmembrane region" description="Helical" evidence="8">
    <location>
        <begin position="406"/>
        <end position="434"/>
    </location>
</feature>
<evidence type="ECO:0000256" key="4">
    <source>
        <dbReference type="ARBA" id="ARBA00022475"/>
    </source>
</evidence>
<keyword evidence="6 8" id="KW-1133">Transmembrane helix</keyword>
<evidence type="ECO:0000256" key="6">
    <source>
        <dbReference type="ARBA" id="ARBA00022989"/>
    </source>
</evidence>
<keyword evidence="7 8" id="KW-0472">Membrane</keyword>
<comment type="subcellular location">
    <subcellularLocation>
        <location evidence="1">Cell membrane</location>
        <topology evidence="1">Multi-pass membrane protein</topology>
    </subcellularLocation>
</comment>
<dbReference type="Pfam" id="PF02028">
    <property type="entry name" value="BCCT"/>
    <property type="match status" value="1"/>
</dbReference>
<accession>A0A212L4E0</accession>
<feature type="transmembrane region" description="Helical" evidence="8">
    <location>
        <begin position="144"/>
        <end position="162"/>
    </location>
</feature>
<dbReference type="RefSeq" id="WP_179980190.1">
    <property type="nucleotide sequence ID" value="NZ_LT608333.1"/>
</dbReference>
<dbReference type="PROSITE" id="PS01303">
    <property type="entry name" value="BCCT"/>
    <property type="match status" value="1"/>
</dbReference>
<feature type="transmembrane region" description="Helical" evidence="8">
    <location>
        <begin position="232"/>
        <end position="250"/>
    </location>
</feature>
<dbReference type="GO" id="GO:0005886">
    <property type="term" value="C:plasma membrane"/>
    <property type="evidence" value="ECO:0007669"/>
    <property type="project" value="UniProtKB-SubCell"/>
</dbReference>
<feature type="transmembrane region" description="Helical" evidence="8">
    <location>
        <begin position="190"/>
        <end position="212"/>
    </location>
</feature>
<feature type="transmembrane region" description="Helical" evidence="8">
    <location>
        <begin position="319"/>
        <end position="336"/>
    </location>
</feature>
<dbReference type="AlphaFoldDB" id="A0A212L4E0"/>
<dbReference type="InterPro" id="IPR018093">
    <property type="entry name" value="BCCT_CS"/>
</dbReference>
<evidence type="ECO:0000256" key="5">
    <source>
        <dbReference type="ARBA" id="ARBA00022692"/>
    </source>
</evidence>
<gene>
    <name evidence="9" type="primary">betL</name>
    <name evidence="9" type="ORF">KL86DES1_20593</name>
</gene>
<feature type="transmembrane region" description="Helical" evidence="8">
    <location>
        <begin position="446"/>
        <end position="466"/>
    </location>
</feature>
<keyword evidence="5 8" id="KW-0812">Transmembrane</keyword>